<accession>A0A0D7AGX6</accession>
<dbReference type="GO" id="GO:0044611">
    <property type="term" value="C:nuclear pore inner ring"/>
    <property type="evidence" value="ECO:0007669"/>
    <property type="project" value="TreeGrafter"/>
</dbReference>
<dbReference type="Gene3D" id="1.25.40.440">
    <property type="entry name" value="Nucleoporin, helical domain, central subdomain"/>
    <property type="match status" value="1"/>
</dbReference>
<dbReference type="Gene3D" id="1.20.58.1780">
    <property type="match status" value="1"/>
</dbReference>
<dbReference type="PANTHER" id="PTHR10350:SF6">
    <property type="entry name" value="NUCLEAR PORE COMPLEX PROTEIN NUP155"/>
    <property type="match status" value="1"/>
</dbReference>
<dbReference type="InterPro" id="IPR014908">
    <property type="entry name" value="Nucleoporin_Nup133/Nup155_N"/>
</dbReference>
<evidence type="ECO:0000256" key="2">
    <source>
        <dbReference type="ARBA" id="ARBA00007373"/>
    </source>
</evidence>
<comment type="similarity">
    <text evidence="2">Belongs to the non-repetitive/WGA-negative nucleoporin family.</text>
</comment>
<keyword evidence="3" id="KW-0813">Transport</keyword>
<sequence>MATSALSGVLNPGSLLSTSPAKTVDLDVLQRAAAVVQEQLTKDANIVPDFGDILTARGPASAEYNVVSEDDYTTPFLKDRLIPLPESLWQFYNAAQVETAMGLFPEIERAWLTVNNQLFLWDYNNIQELSSFAEQPDVITAVAIVKPKKGLFIDNISYLLVITTHVSVILIALSSSPAPNSPGHIISLYATDLSIKTDMEMRDVVGTADGRIFMTGVEDGYIYELHYQESDSWFSKRIQLINHSSGGLSSLLPKFGVPAPQDRISNIVADTKRNFIYTLTPKNVLSVYKPDGDKSITHLQTISNILQLAQEKAPGSPALIPGKFRIAALVVIDPAESRMAESRMDIHLMAVTSNGVRLYFSPRHNNYGYSGSGGGGLTLLHVRLPPTNLIRPDGLPNSPPVVINALEYVGVANGMVLASTEGDTGDYIICLSPDLTRIGNLDQNISARPVTVQYSQGAAPSRSALVETVSVLVIKNKIYALAPVKRETASNPAGEPAPSEINELATQFSQPAQKFMFLSPMGLSLVVRRRALDHLLSVLESIYGQTELQPVLAFRDSYGRDQTCAMLLGIACGNSFVDARSSVPAFLSEQTITALQFYYDLGEHPRWDERMTYGAESQGTAVFSGRRQGLAIYMSRLLRPFWKSKVIQTGSNLNSLKESLVQNPRLFQFPTDIPSSRSSSNDQQAWKVEQTSVMELTALISRTIEAMSFVLLLNDYHLGDLIAQCDAETKNMLSNITFEGLITSVTGIHISRALVNVIIDQQIGQQISVDTISQVLQHRCGSFCSTEDVMLYKAKENIRRAAETKNRIEKNNWLSESLRLFAKGAKTIEFEKLREIIGEYQALDFAKGEGNAWWYLTYLLIRFDVGAIELPLICAKAYDSDNAGLDFWLSGQTMVTSDYRGEMYVNRRRCYDLVLDSLEYFERKTVEAGQDTPSPEELSGVRDQAYSLAFSSDDEMFHSTLYDKLIERNMADDLLEMRPPFLEAHLKRDPPTVQKYDLLWQFYVKSGQSLRAAEVLAALAESPNFALDLHARLEFLTLAVGNAKSHPVSDFGRQETAIAFLTDLEDKLDVAQVQIEIYNILTPIIHEYNAPEPLAVFETLSVRLMSVSELYNRVAVPFGFPNIQLMCLNCASDRDDHLVEAIWSRIIAEVVERTEGGALTIGDQLSARIIPLGQKFYSSPYIFPLGESALCQCFKLPFFLHKIAHQLMVQFCLDHKGEIPSGWAPRLFVQCGVPYSPIWDVFHVMYDRQVHPFNDASNIRAVLSDIAVLLADWVDDAQRSTSTRSDLPAGRVDACIEQYLTDRVAPTPETRTKLETVRRQLRQLC</sequence>
<dbReference type="GO" id="GO:0017056">
    <property type="term" value="F:structural constituent of nuclear pore"/>
    <property type="evidence" value="ECO:0007669"/>
    <property type="project" value="InterPro"/>
</dbReference>
<dbReference type="Gene3D" id="1.25.40.450">
    <property type="entry name" value="Nucleoporin, helical domain, N-terminal subdomain"/>
    <property type="match status" value="2"/>
</dbReference>
<dbReference type="Proteomes" id="UP000054144">
    <property type="component" value="Unassembled WGS sequence"/>
</dbReference>
<dbReference type="InterPro" id="IPR042538">
    <property type="entry name" value="Nucleoporin_Nup155_C_3"/>
</dbReference>
<proteinExistence type="inferred from homology"/>
<evidence type="ECO:0000256" key="1">
    <source>
        <dbReference type="ARBA" id="ARBA00004123"/>
    </source>
</evidence>
<dbReference type="SUPFAM" id="SSF75011">
    <property type="entry name" value="3-carboxy-cis,cis-mucoante lactonizing enzyme"/>
    <property type="match status" value="1"/>
</dbReference>
<feature type="domain" description="Nucleoporin Nup133/Nup155-like N-terminal" evidence="6">
    <location>
        <begin position="75"/>
        <end position="522"/>
    </location>
</feature>
<evidence type="ECO:0000256" key="4">
    <source>
        <dbReference type="ARBA" id="ARBA00023242"/>
    </source>
</evidence>
<dbReference type="GO" id="GO:0036228">
    <property type="term" value="P:protein localization to nuclear inner membrane"/>
    <property type="evidence" value="ECO:0007669"/>
    <property type="project" value="TreeGrafter"/>
</dbReference>
<dbReference type="InterPro" id="IPR007187">
    <property type="entry name" value="Nucleoporin_Nup133/Nup155_C"/>
</dbReference>
<dbReference type="GO" id="GO:0000972">
    <property type="term" value="P:transcription-dependent tethering of RNA polymerase II gene DNA at nuclear periphery"/>
    <property type="evidence" value="ECO:0007669"/>
    <property type="project" value="TreeGrafter"/>
</dbReference>
<feature type="domain" description="Nucleoporin Nup133/Nup155-like C-terminal" evidence="5">
    <location>
        <begin position="859"/>
        <end position="1303"/>
    </location>
</feature>
<reference evidence="7 8" key="1">
    <citation type="journal article" date="2015" name="Fungal Genet. Biol.">
        <title>Evolution of novel wood decay mechanisms in Agaricales revealed by the genome sequences of Fistulina hepatica and Cylindrobasidium torrendii.</title>
        <authorList>
            <person name="Floudas D."/>
            <person name="Held B.W."/>
            <person name="Riley R."/>
            <person name="Nagy L.G."/>
            <person name="Koehler G."/>
            <person name="Ransdell A.S."/>
            <person name="Younus H."/>
            <person name="Chow J."/>
            <person name="Chiniquy J."/>
            <person name="Lipzen A."/>
            <person name="Tritt A."/>
            <person name="Sun H."/>
            <person name="Haridas S."/>
            <person name="LaButti K."/>
            <person name="Ohm R.A."/>
            <person name="Kues U."/>
            <person name="Blanchette R.A."/>
            <person name="Grigoriev I.V."/>
            <person name="Minto R.E."/>
            <person name="Hibbett D.S."/>
        </authorList>
    </citation>
    <scope>NUCLEOTIDE SEQUENCE [LARGE SCALE GENOMIC DNA]</scope>
    <source>
        <strain evidence="7 8">ATCC 64428</strain>
    </source>
</reference>
<dbReference type="EMBL" id="KN881675">
    <property type="protein sequence ID" value="KIY50546.1"/>
    <property type="molecule type" value="Genomic_DNA"/>
</dbReference>
<dbReference type="Pfam" id="PF08801">
    <property type="entry name" value="Nucleoporin_N"/>
    <property type="match status" value="1"/>
</dbReference>
<dbReference type="PANTHER" id="PTHR10350">
    <property type="entry name" value="NUCLEAR PORE COMPLEX PROTEIN NUP155"/>
    <property type="match status" value="1"/>
</dbReference>
<dbReference type="OrthoDB" id="338970at2759"/>
<evidence type="ECO:0000256" key="3">
    <source>
        <dbReference type="ARBA" id="ARBA00022448"/>
    </source>
</evidence>
<keyword evidence="4" id="KW-0539">Nucleus</keyword>
<dbReference type="InterPro" id="IPR004870">
    <property type="entry name" value="Nucleoporin_Nup155"/>
</dbReference>
<dbReference type="GO" id="GO:0006405">
    <property type="term" value="P:RNA export from nucleus"/>
    <property type="evidence" value="ECO:0007669"/>
    <property type="project" value="TreeGrafter"/>
</dbReference>
<organism evidence="7 8">
    <name type="scientific">Fistulina hepatica ATCC 64428</name>
    <dbReference type="NCBI Taxonomy" id="1128425"/>
    <lineage>
        <taxon>Eukaryota</taxon>
        <taxon>Fungi</taxon>
        <taxon>Dikarya</taxon>
        <taxon>Basidiomycota</taxon>
        <taxon>Agaricomycotina</taxon>
        <taxon>Agaricomycetes</taxon>
        <taxon>Agaricomycetidae</taxon>
        <taxon>Agaricales</taxon>
        <taxon>Fistulinaceae</taxon>
        <taxon>Fistulina</taxon>
    </lineage>
</organism>
<protein>
    <submittedName>
        <fullName evidence="7">Nucleoporin-domain-containing protein</fullName>
    </submittedName>
</protein>
<comment type="subcellular location">
    <subcellularLocation>
        <location evidence="1">Nucleus</location>
    </subcellularLocation>
</comment>
<dbReference type="Pfam" id="PF03177">
    <property type="entry name" value="Nucleoporin_C"/>
    <property type="match status" value="2"/>
</dbReference>
<dbReference type="InterPro" id="IPR042533">
    <property type="entry name" value="Nucleoporin_Nup155_C_1"/>
</dbReference>
<dbReference type="Gene3D" id="1.20.120.1880">
    <property type="entry name" value="Nucleoporin, helical C-terminal domain"/>
    <property type="match status" value="1"/>
</dbReference>
<evidence type="ECO:0000313" key="8">
    <source>
        <dbReference type="Proteomes" id="UP000054144"/>
    </source>
</evidence>
<evidence type="ECO:0000313" key="7">
    <source>
        <dbReference type="EMBL" id="KIY50546.1"/>
    </source>
</evidence>
<dbReference type="GO" id="GO:0006606">
    <property type="term" value="P:protein import into nucleus"/>
    <property type="evidence" value="ECO:0007669"/>
    <property type="project" value="TreeGrafter"/>
</dbReference>
<dbReference type="InterPro" id="IPR042537">
    <property type="entry name" value="Nucleoporin_Nup155_C_2"/>
</dbReference>
<dbReference type="FunFam" id="1.25.40.440:FF:000001">
    <property type="entry name" value="Nuclear pore complex subunit"/>
    <property type="match status" value="1"/>
</dbReference>
<evidence type="ECO:0000259" key="6">
    <source>
        <dbReference type="Pfam" id="PF08801"/>
    </source>
</evidence>
<evidence type="ECO:0000259" key="5">
    <source>
        <dbReference type="Pfam" id="PF03177"/>
    </source>
</evidence>
<name>A0A0D7AGX6_9AGAR</name>
<feature type="domain" description="Nucleoporin Nup133/Nup155-like C-terminal" evidence="5">
    <location>
        <begin position="624"/>
        <end position="848"/>
    </location>
</feature>
<gene>
    <name evidence="7" type="ORF">FISHEDRAFT_39302</name>
</gene>
<keyword evidence="8" id="KW-1185">Reference proteome</keyword>